<keyword evidence="7 8" id="KW-0472">Membrane</keyword>
<keyword evidence="4" id="KW-1003">Cell membrane</keyword>
<dbReference type="PANTHER" id="PTHR34979:SF1">
    <property type="entry name" value="INNER MEMBRANE PROTEIN YGAZ"/>
    <property type="match status" value="1"/>
</dbReference>
<dbReference type="PANTHER" id="PTHR34979">
    <property type="entry name" value="INNER MEMBRANE PROTEIN YGAZ"/>
    <property type="match status" value="1"/>
</dbReference>
<comment type="similarity">
    <text evidence="2">Belongs to the AzlC family.</text>
</comment>
<keyword evidence="6 8" id="KW-1133">Transmembrane helix</keyword>
<evidence type="ECO:0000256" key="8">
    <source>
        <dbReference type="SAM" id="Phobius"/>
    </source>
</evidence>
<accession>A0A3S9AML2</accession>
<dbReference type="EMBL" id="CP022298">
    <property type="protein sequence ID" value="AZN64743.1"/>
    <property type="molecule type" value="Genomic_DNA"/>
</dbReference>
<evidence type="ECO:0000256" key="7">
    <source>
        <dbReference type="ARBA" id="ARBA00023136"/>
    </source>
</evidence>
<evidence type="ECO:0000313" key="10">
    <source>
        <dbReference type="Proteomes" id="UP000276980"/>
    </source>
</evidence>
<feature type="transmembrane region" description="Helical" evidence="8">
    <location>
        <begin position="81"/>
        <end position="102"/>
    </location>
</feature>
<evidence type="ECO:0000256" key="1">
    <source>
        <dbReference type="ARBA" id="ARBA00004651"/>
    </source>
</evidence>
<dbReference type="GO" id="GO:0005886">
    <property type="term" value="C:plasma membrane"/>
    <property type="evidence" value="ECO:0007669"/>
    <property type="project" value="UniProtKB-SubCell"/>
</dbReference>
<evidence type="ECO:0000313" key="9">
    <source>
        <dbReference type="EMBL" id="AZN64743.1"/>
    </source>
</evidence>
<feature type="transmembrane region" description="Helical" evidence="8">
    <location>
        <begin position="203"/>
        <end position="231"/>
    </location>
</feature>
<feature type="transmembrane region" description="Helical" evidence="8">
    <location>
        <begin position="173"/>
        <end position="191"/>
    </location>
</feature>
<dbReference type="GO" id="GO:1903785">
    <property type="term" value="P:L-valine transmembrane transport"/>
    <property type="evidence" value="ECO:0007669"/>
    <property type="project" value="TreeGrafter"/>
</dbReference>
<organism evidence="9 10">
    <name type="scientific">Acinetobacter johnsonii</name>
    <dbReference type="NCBI Taxonomy" id="40214"/>
    <lineage>
        <taxon>Bacteria</taxon>
        <taxon>Pseudomonadati</taxon>
        <taxon>Pseudomonadota</taxon>
        <taxon>Gammaproteobacteria</taxon>
        <taxon>Moraxellales</taxon>
        <taxon>Moraxellaceae</taxon>
        <taxon>Acinetobacter</taxon>
    </lineage>
</organism>
<protein>
    <submittedName>
        <fullName evidence="9">Branched-chain amino acid ABC transporter permease</fullName>
    </submittedName>
</protein>
<reference evidence="9 10" key="1">
    <citation type="submission" date="2017-06" db="EMBL/GenBank/DDBJ databases">
        <title>Complete Genome Sequence of the Carbazole-Degrading Bacterium Acinetobacter johnsonii IC001.</title>
        <authorList>
            <person name="Vejarano F."/>
            <person name="Suzuki-Minakuchi C."/>
            <person name="Ohtsubo Y."/>
            <person name="Tsuda M."/>
            <person name="Okada K."/>
            <person name="Nojiri H."/>
        </authorList>
    </citation>
    <scope>NUCLEOTIDE SEQUENCE [LARGE SCALE GENOMIC DNA]</scope>
    <source>
        <strain evidence="9 10">IC001</strain>
    </source>
</reference>
<sequence>MEKWSAAVQSQLIQQKSLSFFRGVQDMLPLSVAVIPWGILAGSAAINAGLSVMQAVGMSALVFAGAAQLVSLSMLMTGASLLSILITVFFLTSQHFIYALSLREEVKPWSLKRRLSIGFLLTDELYATAMLKEKPSYAYMLGAGFSFYVSWVLFSLMGILLANKVPDLSTLHLEFSIVVVFLVMAVMLIQNKAAIYGVVSSSIMVLILSWFELGSAILLAGFSGMWVAAFFDQAED</sequence>
<name>A0A3S9AML2_ACIJO</name>
<dbReference type="InterPro" id="IPR011606">
    <property type="entry name" value="Brnchd-chn_aa_trnsp_permease"/>
</dbReference>
<evidence type="ECO:0000256" key="2">
    <source>
        <dbReference type="ARBA" id="ARBA00010735"/>
    </source>
</evidence>
<comment type="subcellular location">
    <subcellularLocation>
        <location evidence="1">Cell membrane</location>
        <topology evidence="1">Multi-pass membrane protein</topology>
    </subcellularLocation>
</comment>
<proteinExistence type="inferred from homology"/>
<gene>
    <name evidence="9" type="ORF">CFH90_12140</name>
</gene>
<keyword evidence="3" id="KW-0813">Transport</keyword>
<dbReference type="Proteomes" id="UP000276980">
    <property type="component" value="Chromosome"/>
</dbReference>
<evidence type="ECO:0000256" key="3">
    <source>
        <dbReference type="ARBA" id="ARBA00022448"/>
    </source>
</evidence>
<dbReference type="AlphaFoldDB" id="A0A3S9AML2"/>
<dbReference type="Pfam" id="PF03591">
    <property type="entry name" value="AzlC"/>
    <property type="match status" value="1"/>
</dbReference>
<keyword evidence="5 8" id="KW-0812">Transmembrane</keyword>
<evidence type="ECO:0000256" key="4">
    <source>
        <dbReference type="ARBA" id="ARBA00022475"/>
    </source>
</evidence>
<evidence type="ECO:0000256" key="6">
    <source>
        <dbReference type="ARBA" id="ARBA00022989"/>
    </source>
</evidence>
<feature type="transmembrane region" description="Helical" evidence="8">
    <location>
        <begin position="137"/>
        <end position="161"/>
    </location>
</feature>
<feature type="transmembrane region" description="Helical" evidence="8">
    <location>
        <begin position="27"/>
        <end position="48"/>
    </location>
</feature>
<evidence type="ECO:0000256" key="5">
    <source>
        <dbReference type="ARBA" id="ARBA00022692"/>
    </source>
</evidence>